<sequence length="96" mass="11534">MQTRNQGRVALMKTTCELDDTFDEYTSTYDEDKENEVNALKTRKNARMVLEHLNEKNVFLQEETMKLERRVEEEEKSKKRIEDLVVYFKNLDAQKL</sequence>
<evidence type="ECO:0000256" key="1">
    <source>
        <dbReference type="SAM" id="Coils"/>
    </source>
</evidence>
<organism evidence="2 3">
    <name type="scientific">Peronospora destructor</name>
    <dbReference type="NCBI Taxonomy" id="86335"/>
    <lineage>
        <taxon>Eukaryota</taxon>
        <taxon>Sar</taxon>
        <taxon>Stramenopiles</taxon>
        <taxon>Oomycota</taxon>
        <taxon>Peronosporomycetes</taxon>
        <taxon>Peronosporales</taxon>
        <taxon>Peronosporaceae</taxon>
        <taxon>Peronospora</taxon>
    </lineage>
</organism>
<dbReference type="AlphaFoldDB" id="A0AAV0U483"/>
<name>A0AAV0U483_9STRA</name>
<dbReference type="EMBL" id="CANTFM010000778">
    <property type="protein sequence ID" value="CAI5729715.1"/>
    <property type="molecule type" value="Genomic_DNA"/>
</dbReference>
<keyword evidence="3" id="KW-1185">Reference proteome</keyword>
<comment type="caution">
    <text evidence="2">The sequence shown here is derived from an EMBL/GenBank/DDBJ whole genome shotgun (WGS) entry which is preliminary data.</text>
</comment>
<accession>A0AAV0U483</accession>
<evidence type="ECO:0000313" key="2">
    <source>
        <dbReference type="EMBL" id="CAI5729715.1"/>
    </source>
</evidence>
<protein>
    <submittedName>
        <fullName evidence="2">Uncharacterized protein</fullName>
    </submittedName>
</protein>
<proteinExistence type="predicted"/>
<reference evidence="2" key="1">
    <citation type="submission" date="2022-12" db="EMBL/GenBank/DDBJ databases">
        <authorList>
            <person name="Webb A."/>
        </authorList>
    </citation>
    <scope>NUCLEOTIDE SEQUENCE</scope>
    <source>
        <strain evidence="2">Pd1</strain>
    </source>
</reference>
<gene>
    <name evidence="2" type="ORF">PDE001_LOCUS4318</name>
</gene>
<feature type="coiled-coil region" evidence="1">
    <location>
        <begin position="43"/>
        <end position="84"/>
    </location>
</feature>
<keyword evidence="1" id="KW-0175">Coiled coil</keyword>
<evidence type="ECO:0000313" key="3">
    <source>
        <dbReference type="Proteomes" id="UP001162029"/>
    </source>
</evidence>
<dbReference type="Proteomes" id="UP001162029">
    <property type="component" value="Unassembled WGS sequence"/>
</dbReference>